<feature type="region of interest" description="Disordered" evidence="9">
    <location>
        <begin position="1"/>
        <end position="54"/>
    </location>
</feature>
<accession>A0AAN6ZKD3</accession>
<keyword evidence="4" id="KW-0813">Transport</keyword>
<protein>
    <recommendedName>
        <fullName evidence="3">Conserved oligomeric Golgi complex subunit 2</fullName>
    </recommendedName>
    <alternativeName>
        <fullName evidence="8">Component of oligomeric Golgi complex 2</fullName>
    </alternativeName>
</protein>
<dbReference type="GO" id="GO:0000139">
    <property type="term" value="C:Golgi membrane"/>
    <property type="evidence" value="ECO:0007669"/>
    <property type="project" value="UniProtKB-SubCell"/>
</dbReference>
<dbReference type="GO" id="GO:0007030">
    <property type="term" value="P:Golgi organization"/>
    <property type="evidence" value="ECO:0007669"/>
    <property type="project" value="InterPro"/>
</dbReference>
<proteinExistence type="inferred from homology"/>
<dbReference type="GO" id="GO:0015031">
    <property type="term" value="P:protein transport"/>
    <property type="evidence" value="ECO:0007669"/>
    <property type="project" value="UniProtKB-KW"/>
</dbReference>
<evidence type="ECO:0000259" key="10">
    <source>
        <dbReference type="Pfam" id="PF06148"/>
    </source>
</evidence>
<evidence type="ECO:0000256" key="3">
    <source>
        <dbReference type="ARBA" id="ARBA00020977"/>
    </source>
</evidence>
<evidence type="ECO:0000313" key="12">
    <source>
        <dbReference type="Proteomes" id="UP001302676"/>
    </source>
</evidence>
<feature type="domain" description="Conserved oligomeric Golgi complex subunit 2 N-terminal" evidence="10">
    <location>
        <begin position="61"/>
        <end position="139"/>
    </location>
</feature>
<feature type="compositionally biased region" description="Polar residues" evidence="9">
    <location>
        <begin position="22"/>
        <end position="36"/>
    </location>
</feature>
<comment type="caution">
    <text evidence="11">The sequence shown here is derived from an EMBL/GenBank/DDBJ whole genome shotgun (WGS) entry which is preliminary data.</text>
</comment>
<gene>
    <name evidence="11" type="ORF">C8A04DRAFT_38285</name>
</gene>
<feature type="region of interest" description="Disordered" evidence="9">
    <location>
        <begin position="200"/>
        <end position="260"/>
    </location>
</feature>
<feature type="compositionally biased region" description="Acidic residues" evidence="9">
    <location>
        <begin position="224"/>
        <end position="252"/>
    </location>
</feature>
<keyword evidence="5" id="KW-0653">Protein transport</keyword>
<feature type="compositionally biased region" description="Low complexity" evidence="9">
    <location>
        <begin position="7"/>
        <end position="21"/>
    </location>
</feature>
<dbReference type="PANTHER" id="PTHR12961">
    <property type="entry name" value="CONSERVED OLIGOMERIC GOLGI COMPLEX COMPONENT 2"/>
    <property type="match status" value="1"/>
</dbReference>
<evidence type="ECO:0000256" key="6">
    <source>
        <dbReference type="ARBA" id="ARBA00023034"/>
    </source>
</evidence>
<keyword evidence="12" id="KW-1185">Reference proteome</keyword>
<reference evidence="11" key="2">
    <citation type="submission" date="2023-05" db="EMBL/GenBank/DDBJ databases">
        <authorList>
            <consortium name="Lawrence Berkeley National Laboratory"/>
            <person name="Steindorff A."/>
            <person name="Hensen N."/>
            <person name="Bonometti L."/>
            <person name="Westerberg I."/>
            <person name="Brannstrom I.O."/>
            <person name="Guillou S."/>
            <person name="Cros-Aarteil S."/>
            <person name="Calhoun S."/>
            <person name="Haridas S."/>
            <person name="Kuo A."/>
            <person name="Mondo S."/>
            <person name="Pangilinan J."/>
            <person name="Riley R."/>
            <person name="Labutti K."/>
            <person name="Andreopoulos B."/>
            <person name="Lipzen A."/>
            <person name="Chen C."/>
            <person name="Yanf M."/>
            <person name="Daum C."/>
            <person name="Ng V."/>
            <person name="Clum A."/>
            <person name="Ohm R."/>
            <person name="Martin F."/>
            <person name="Silar P."/>
            <person name="Natvig D."/>
            <person name="Lalanne C."/>
            <person name="Gautier V."/>
            <person name="Ament-Velasquez S.L."/>
            <person name="Kruys A."/>
            <person name="Hutchinson M.I."/>
            <person name="Powell A.J."/>
            <person name="Barry K."/>
            <person name="Miller A.N."/>
            <person name="Grigoriev I.V."/>
            <person name="Debuchy R."/>
            <person name="Gladieux P."/>
            <person name="Thoren M.H."/>
            <person name="Johannesson H."/>
        </authorList>
    </citation>
    <scope>NUCLEOTIDE SEQUENCE</scope>
    <source>
        <strain evidence="11">CBS 141.50</strain>
    </source>
</reference>
<sequence>MAQLGLPSPSSRPPSSYSYSSQTYELPSHRSNTNGGNRAPSDSDSDSDSDDGSLLPFPAALSRADFLAPTFDAAAYLSALHTGGPAARHQTLEDLRSELRDRSAAISAELLELVNANYTAFLGLGDELQGGEDKVEDVRVALLGFRRAVEEVQARVRERRVEVGRVNGELAGVKGAVEMGRRMLELEERVGGLEGRLEVGSLSAGGKKPGKGGVANGERLGKGEEDDDTEEEDWGSDLDSLDSEDEDGDGGEEGAGFVSSSPKKLAALANEYVLAKKLADRLGRDLPFVRKTEERLRRCRNTVLLDLSTALKESRKAGPKGQGRVLKYLAVYRTLNAQADAVKVLKEK</sequence>
<dbReference type="GO" id="GO:0017119">
    <property type="term" value="C:Golgi transport complex"/>
    <property type="evidence" value="ECO:0007669"/>
    <property type="project" value="TreeGrafter"/>
</dbReference>
<evidence type="ECO:0000313" key="11">
    <source>
        <dbReference type="EMBL" id="KAK4142505.1"/>
    </source>
</evidence>
<dbReference type="AlphaFoldDB" id="A0AAN6ZKD3"/>
<dbReference type="EMBL" id="MU853597">
    <property type="protein sequence ID" value="KAK4142505.1"/>
    <property type="molecule type" value="Genomic_DNA"/>
</dbReference>
<comment type="subcellular location">
    <subcellularLocation>
        <location evidence="1">Golgi apparatus membrane</location>
        <topology evidence="1">Peripheral membrane protein</topology>
    </subcellularLocation>
</comment>
<comment type="similarity">
    <text evidence="2">Belongs to the COG2 family.</text>
</comment>
<organism evidence="11 12">
    <name type="scientific">Dichotomopilus funicola</name>
    <dbReference type="NCBI Taxonomy" id="1934379"/>
    <lineage>
        <taxon>Eukaryota</taxon>
        <taxon>Fungi</taxon>
        <taxon>Dikarya</taxon>
        <taxon>Ascomycota</taxon>
        <taxon>Pezizomycotina</taxon>
        <taxon>Sordariomycetes</taxon>
        <taxon>Sordariomycetidae</taxon>
        <taxon>Sordariales</taxon>
        <taxon>Chaetomiaceae</taxon>
        <taxon>Dichotomopilus</taxon>
    </lineage>
</organism>
<dbReference type="RefSeq" id="XP_062635876.1">
    <property type="nucleotide sequence ID" value="XM_062784192.1"/>
</dbReference>
<evidence type="ECO:0000256" key="9">
    <source>
        <dbReference type="SAM" id="MobiDB-lite"/>
    </source>
</evidence>
<evidence type="ECO:0000256" key="5">
    <source>
        <dbReference type="ARBA" id="ARBA00022927"/>
    </source>
</evidence>
<dbReference type="GO" id="GO:0006891">
    <property type="term" value="P:intra-Golgi vesicle-mediated transport"/>
    <property type="evidence" value="ECO:0007669"/>
    <property type="project" value="TreeGrafter"/>
</dbReference>
<evidence type="ECO:0000256" key="7">
    <source>
        <dbReference type="ARBA" id="ARBA00023136"/>
    </source>
</evidence>
<name>A0AAN6ZKD3_9PEZI</name>
<dbReference type="PANTHER" id="PTHR12961:SF0">
    <property type="entry name" value="CONSERVED OLIGOMERIC GOLGI COMPLEX SUBUNIT 2"/>
    <property type="match status" value="1"/>
</dbReference>
<evidence type="ECO:0000256" key="2">
    <source>
        <dbReference type="ARBA" id="ARBA00007603"/>
    </source>
</evidence>
<reference evidence="11" key="1">
    <citation type="journal article" date="2023" name="Mol. Phylogenet. Evol.">
        <title>Genome-scale phylogeny and comparative genomics of the fungal order Sordariales.</title>
        <authorList>
            <person name="Hensen N."/>
            <person name="Bonometti L."/>
            <person name="Westerberg I."/>
            <person name="Brannstrom I.O."/>
            <person name="Guillou S."/>
            <person name="Cros-Aarteil S."/>
            <person name="Calhoun S."/>
            <person name="Haridas S."/>
            <person name="Kuo A."/>
            <person name="Mondo S."/>
            <person name="Pangilinan J."/>
            <person name="Riley R."/>
            <person name="LaButti K."/>
            <person name="Andreopoulos B."/>
            <person name="Lipzen A."/>
            <person name="Chen C."/>
            <person name="Yan M."/>
            <person name="Daum C."/>
            <person name="Ng V."/>
            <person name="Clum A."/>
            <person name="Steindorff A."/>
            <person name="Ohm R.A."/>
            <person name="Martin F."/>
            <person name="Silar P."/>
            <person name="Natvig D.O."/>
            <person name="Lalanne C."/>
            <person name="Gautier V."/>
            <person name="Ament-Velasquez S.L."/>
            <person name="Kruys A."/>
            <person name="Hutchinson M.I."/>
            <person name="Powell A.J."/>
            <person name="Barry K."/>
            <person name="Miller A.N."/>
            <person name="Grigoriev I.V."/>
            <person name="Debuchy R."/>
            <person name="Gladieux P."/>
            <person name="Hiltunen Thoren M."/>
            <person name="Johannesson H."/>
        </authorList>
    </citation>
    <scope>NUCLEOTIDE SEQUENCE</scope>
    <source>
        <strain evidence="11">CBS 141.50</strain>
    </source>
</reference>
<dbReference type="GeneID" id="87820805"/>
<keyword evidence="6" id="KW-0333">Golgi apparatus</keyword>
<evidence type="ECO:0000256" key="8">
    <source>
        <dbReference type="ARBA" id="ARBA00031344"/>
    </source>
</evidence>
<evidence type="ECO:0000256" key="1">
    <source>
        <dbReference type="ARBA" id="ARBA00004395"/>
    </source>
</evidence>
<evidence type="ECO:0000256" key="4">
    <source>
        <dbReference type="ARBA" id="ARBA00022448"/>
    </source>
</evidence>
<dbReference type="Pfam" id="PF06148">
    <property type="entry name" value="COG2_N"/>
    <property type="match status" value="1"/>
</dbReference>
<dbReference type="Proteomes" id="UP001302676">
    <property type="component" value="Unassembled WGS sequence"/>
</dbReference>
<keyword evidence="7" id="KW-0472">Membrane</keyword>
<dbReference type="InterPro" id="IPR009316">
    <property type="entry name" value="COG2"/>
</dbReference>
<dbReference type="InterPro" id="IPR024602">
    <property type="entry name" value="COG_su2_N"/>
</dbReference>